<dbReference type="Proteomes" id="UP001500631">
    <property type="component" value="Unassembled WGS sequence"/>
</dbReference>
<name>A0ABP9MRX1_9GAMM</name>
<proteinExistence type="inferred from homology"/>
<dbReference type="SUPFAM" id="SSF55120">
    <property type="entry name" value="Pseudouridine synthase"/>
    <property type="match status" value="1"/>
</dbReference>
<dbReference type="InterPro" id="IPR000748">
    <property type="entry name" value="PsdUridine_synth_RsuA/RluB/E/F"/>
</dbReference>
<sequence>MKTTPLIVLNKPFGVISQFSEHEKHMTLKSYVSLKDYYPAGRLDTDSEGLLLLTNDGKLQAKIASPKFKVAKTYWAQVEGSVTEEAIARLKKGIKLKEFTTLPALAEIIPEPKNLWERVPPIRERKNIPTTWISITITEGKNRQVRKMCAAIGFPCLRLVRVQIGKLNLFTKKIEQGSWCFISQTDLF</sequence>
<comment type="similarity">
    <text evidence="1 3">Belongs to the pseudouridine synthase RsuA family.</text>
</comment>
<dbReference type="InterPro" id="IPR018496">
    <property type="entry name" value="PsdUridine_synth_RsuA/RluB_CS"/>
</dbReference>
<dbReference type="PANTHER" id="PTHR47683">
    <property type="entry name" value="PSEUDOURIDINE SYNTHASE FAMILY PROTEIN-RELATED"/>
    <property type="match status" value="1"/>
</dbReference>
<dbReference type="InterPro" id="IPR042092">
    <property type="entry name" value="PsdUridine_s_RsuA/RluB/E/F_cat"/>
</dbReference>
<gene>
    <name evidence="5" type="ORF">GCM10023338_13290</name>
</gene>
<evidence type="ECO:0000259" key="4">
    <source>
        <dbReference type="Pfam" id="PF00849"/>
    </source>
</evidence>
<comment type="caution">
    <text evidence="5">The sequence shown here is derived from an EMBL/GenBank/DDBJ whole genome shotgun (WGS) entry which is preliminary data.</text>
</comment>
<feature type="domain" description="Pseudouridine synthase RsuA/RluA-like" evidence="4">
    <location>
        <begin position="6"/>
        <end position="151"/>
    </location>
</feature>
<evidence type="ECO:0000256" key="3">
    <source>
        <dbReference type="RuleBase" id="RU003887"/>
    </source>
</evidence>
<dbReference type="EMBL" id="BAABKE010000004">
    <property type="protein sequence ID" value="GAA5099592.1"/>
    <property type="molecule type" value="Genomic_DNA"/>
</dbReference>
<evidence type="ECO:0000256" key="2">
    <source>
        <dbReference type="ARBA" id="ARBA00023235"/>
    </source>
</evidence>
<dbReference type="InterPro" id="IPR050343">
    <property type="entry name" value="RsuA_PseudoU_synthase"/>
</dbReference>
<evidence type="ECO:0000313" key="5">
    <source>
        <dbReference type="EMBL" id="GAA5099592.1"/>
    </source>
</evidence>
<dbReference type="InterPro" id="IPR020094">
    <property type="entry name" value="TruA/RsuA/RluB/E/F_N"/>
</dbReference>
<evidence type="ECO:0000313" key="6">
    <source>
        <dbReference type="Proteomes" id="UP001500631"/>
    </source>
</evidence>
<accession>A0ABP9MRX1</accession>
<reference evidence="6" key="1">
    <citation type="journal article" date="2019" name="Int. J. Syst. Evol. Microbiol.">
        <title>The Global Catalogue of Microorganisms (GCM) 10K type strain sequencing project: providing services to taxonomists for standard genome sequencing and annotation.</title>
        <authorList>
            <consortium name="The Broad Institute Genomics Platform"/>
            <consortium name="The Broad Institute Genome Sequencing Center for Infectious Disease"/>
            <person name="Wu L."/>
            <person name="Ma J."/>
        </authorList>
    </citation>
    <scope>NUCLEOTIDE SEQUENCE [LARGE SCALE GENOMIC DNA]</scope>
    <source>
        <strain evidence="6">JCM 18424</strain>
    </source>
</reference>
<dbReference type="NCBIfam" id="TIGR00093">
    <property type="entry name" value="pseudouridine synthase"/>
    <property type="match status" value="1"/>
</dbReference>
<keyword evidence="2 3" id="KW-0413">Isomerase</keyword>
<dbReference type="Gene3D" id="3.30.70.1560">
    <property type="entry name" value="Alpha-L RNA-binding motif"/>
    <property type="match status" value="1"/>
</dbReference>
<dbReference type="Gene3D" id="3.30.70.580">
    <property type="entry name" value="Pseudouridine synthase I, catalytic domain, N-terminal subdomain"/>
    <property type="match status" value="1"/>
</dbReference>
<protein>
    <recommendedName>
        <fullName evidence="3">Pseudouridine synthase</fullName>
        <ecNumber evidence="3">5.4.99.-</ecNumber>
    </recommendedName>
</protein>
<evidence type="ECO:0000256" key="1">
    <source>
        <dbReference type="ARBA" id="ARBA00008348"/>
    </source>
</evidence>
<dbReference type="RefSeq" id="WP_077925414.1">
    <property type="nucleotide sequence ID" value="NZ_BAABKE010000004.1"/>
</dbReference>
<organism evidence="5 6">
    <name type="scientific">Wohlfahrtiimonas larvae</name>
    <dbReference type="NCBI Taxonomy" id="1157986"/>
    <lineage>
        <taxon>Bacteria</taxon>
        <taxon>Pseudomonadati</taxon>
        <taxon>Pseudomonadota</taxon>
        <taxon>Gammaproteobacteria</taxon>
        <taxon>Cardiobacteriales</taxon>
        <taxon>Ignatzschineriaceae</taxon>
        <taxon>Wohlfahrtiimonas</taxon>
    </lineage>
</organism>
<dbReference type="PROSITE" id="PS01149">
    <property type="entry name" value="PSI_RSU"/>
    <property type="match status" value="1"/>
</dbReference>
<dbReference type="EC" id="5.4.99.-" evidence="3"/>
<dbReference type="Pfam" id="PF00849">
    <property type="entry name" value="PseudoU_synth_2"/>
    <property type="match status" value="1"/>
</dbReference>
<dbReference type="InterPro" id="IPR006145">
    <property type="entry name" value="PsdUridine_synth_RsuA/RluA"/>
</dbReference>
<keyword evidence="6" id="KW-1185">Reference proteome</keyword>
<dbReference type="PANTHER" id="PTHR47683:SF2">
    <property type="entry name" value="RNA-BINDING S4 DOMAIN-CONTAINING PROTEIN"/>
    <property type="match status" value="1"/>
</dbReference>
<dbReference type="InterPro" id="IPR020103">
    <property type="entry name" value="PsdUridine_synth_cat_dom_sf"/>
</dbReference>